<sequence length="237" mass="27121">NLPSPCHHSIPLSLLTEALPARHTLTLPRPTSPPTVPSVGLWRRNRRPDQAWSLQQPSKQMPSRCWRKNSEGRIQSLCQWRFLCQFPLSLQLLFRSTLQRKLPIPHHSFLSSSMLLLLPTQRPTPGLQKAVRDFFSNARYPTERSKIAYIISLLSGRALQWAETIWNTPGPVTTTAQRFMDQVKEVFSLMVIRPCRPDCTPFDREDSPLLSMPCSSEHWPQQADGTKWPSSQCSDKA</sequence>
<dbReference type="AlphaFoldDB" id="A0AAV6HEM5"/>
<evidence type="ECO:0000313" key="3">
    <source>
        <dbReference type="Proteomes" id="UP000823561"/>
    </source>
</evidence>
<dbReference type="EMBL" id="JADWDJ010000001">
    <property type="protein sequence ID" value="KAG5285825.1"/>
    <property type="molecule type" value="Genomic_DNA"/>
</dbReference>
<name>A0AAV6HEM5_9TELE</name>
<gene>
    <name evidence="2" type="ORF">AALO_G00007900</name>
</gene>
<evidence type="ECO:0008006" key="4">
    <source>
        <dbReference type="Google" id="ProtNLM"/>
    </source>
</evidence>
<evidence type="ECO:0000313" key="2">
    <source>
        <dbReference type="EMBL" id="KAG5285825.1"/>
    </source>
</evidence>
<feature type="compositionally biased region" description="Polar residues" evidence="1">
    <location>
        <begin position="228"/>
        <end position="237"/>
    </location>
</feature>
<feature type="non-terminal residue" evidence="2">
    <location>
        <position position="1"/>
    </location>
</feature>
<dbReference type="Proteomes" id="UP000823561">
    <property type="component" value="Chromosome 1"/>
</dbReference>
<comment type="caution">
    <text evidence="2">The sequence shown here is derived from an EMBL/GenBank/DDBJ whole genome shotgun (WGS) entry which is preliminary data.</text>
</comment>
<protein>
    <recommendedName>
        <fullName evidence="4">DUF4939 domain-containing protein</fullName>
    </recommendedName>
</protein>
<keyword evidence="3" id="KW-1185">Reference proteome</keyword>
<organism evidence="2 3">
    <name type="scientific">Alosa alosa</name>
    <name type="common">allis shad</name>
    <dbReference type="NCBI Taxonomy" id="278164"/>
    <lineage>
        <taxon>Eukaryota</taxon>
        <taxon>Metazoa</taxon>
        <taxon>Chordata</taxon>
        <taxon>Craniata</taxon>
        <taxon>Vertebrata</taxon>
        <taxon>Euteleostomi</taxon>
        <taxon>Actinopterygii</taxon>
        <taxon>Neopterygii</taxon>
        <taxon>Teleostei</taxon>
        <taxon>Clupei</taxon>
        <taxon>Clupeiformes</taxon>
        <taxon>Clupeoidei</taxon>
        <taxon>Clupeidae</taxon>
        <taxon>Alosa</taxon>
    </lineage>
</organism>
<accession>A0AAV6HEM5</accession>
<proteinExistence type="predicted"/>
<feature type="region of interest" description="Disordered" evidence="1">
    <location>
        <begin position="213"/>
        <end position="237"/>
    </location>
</feature>
<reference evidence="2 3" key="1">
    <citation type="submission" date="2020-10" db="EMBL/GenBank/DDBJ databases">
        <title>Chromosome-scale genome assembly of the Allis shad, Alosa alosa.</title>
        <authorList>
            <person name="Margot Z."/>
            <person name="Christophe K."/>
            <person name="Cabau C."/>
            <person name="Louis A."/>
            <person name="Berthelot C."/>
            <person name="Parey E."/>
            <person name="Roest Crollius H."/>
            <person name="Montfort J."/>
            <person name="Robinson-Rechavi M."/>
            <person name="Bucao C."/>
            <person name="Bouchez O."/>
            <person name="Gislard M."/>
            <person name="Lluch J."/>
            <person name="Milhes M."/>
            <person name="Lampietro C."/>
            <person name="Lopez Roques C."/>
            <person name="Donnadieu C."/>
            <person name="Braasch I."/>
            <person name="Desvignes T."/>
            <person name="Postlethwait J."/>
            <person name="Bobe J."/>
            <person name="Guiguen Y."/>
        </authorList>
    </citation>
    <scope>NUCLEOTIDE SEQUENCE [LARGE SCALE GENOMIC DNA]</scope>
    <source>
        <strain evidence="2">M-15738</strain>
        <tissue evidence="2">Blood</tissue>
    </source>
</reference>
<evidence type="ECO:0000256" key="1">
    <source>
        <dbReference type="SAM" id="MobiDB-lite"/>
    </source>
</evidence>